<protein>
    <submittedName>
        <fullName evidence="3">Uncharacterized protein</fullName>
    </submittedName>
</protein>
<dbReference type="Proteomes" id="UP001295444">
    <property type="component" value="Chromosome 04"/>
</dbReference>
<dbReference type="Gene3D" id="3.30.70.1820">
    <property type="entry name" value="L1 transposable element, RRM domain"/>
    <property type="match status" value="1"/>
</dbReference>
<gene>
    <name evidence="3" type="ORF">PECUL_23A061437</name>
</gene>
<reference evidence="3" key="1">
    <citation type="submission" date="2022-03" db="EMBL/GenBank/DDBJ databases">
        <authorList>
            <person name="Alioto T."/>
            <person name="Alioto T."/>
            <person name="Gomez Garrido J."/>
        </authorList>
    </citation>
    <scope>NUCLEOTIDE SEQUENCE</scope>
</reference>
<name>A0AAD1S428_PELCU</name>
<evidence type="ECO:0000256" key="2">
    <source>
        <dbReference type="SAM" id="MobiDB-lite"/>
    </source>
</evidence>
<feature type="compositionally biased region" description="Polar residues" evidence="2">
    <location>
        <begin position="267"/>
        <end position="285"/>
    </location>
</feature>
<dbReference type="AlphaFoldDB" id="A0AAD1S428"/>
<feature type="coiled-coil region" evidence="1">
    <location>
        <begin position="69"/>
        <end position="96"/>
    </location>
</feature>
<dbReference type="PANTHER" id="PTHR11505">
    <property type="entry name" value="L1 TRANSPOSABLE ELEMENT-RELATED"/>
    <property type="match status" value="1"/>
</dbReference>
<evidence type="ECO:0000313" key="4">
    <source>
        <dbReference type="Proteomes" id="UP001295444"/>
    </source>
</evidence>
<keyword evidence="4" id="KW-1185">Reference proteome</keyword>
<dbReference type="InterPro" id="IPR004244">
    <property type="entry name" value="Transposase_22"/>
</dbReference>
<dbReference type="EMBL" id="OW240915">
    <property type="protein sequence ID" value="CAH2285971.1"/>
    <property type="molecule type" value="Genomic_DNA"/>
</dbReference>
<sequence length="298" mass="33985">MKATEYAVAFADWTLYSPPSKAELPPLMMGCTKPKTQTDILDLYDCIRKLLDADIALLKEEVWAISEWVRVAEEDVSDLKRGLSSLEETVHNLQSSNTNTNLRVDSCEDRDRRKNLKIRGVSDTVASEELPHLNSRLLASELPTKMAKWIVLDGVYRIAKSPRALTVSPRDIMVRFQSCADKQKLLNAIRDKAPVHFETHHLTFYQDLTRSTLQWRQAMRPINRRLRTYRWSTPRALIAYAEDKTYRAVAPKEATTFLASLGVTDTPPENQKPQSGHSWDVSNITPFVPARGQNYVTI</sequence>
<evidence type="ECO:0000256" key="1">
    <source>
        <dbReference type="SAM" id="Coils"/>
    </source>
</evidence>
<organism evidence="3 4">
    <name type="scientific">Pelobates cultripes</name>
    <name type="common">Western spadefoot toad</name>
    <dbReference type="NCBI Taxonomy" id="61616"/>
    <lineage>
        <taxon>Eukaryota</taxon>
        <taxon>Metazoa</taxon>
        <taxon>Chordata</taxon>
        <taxon>Craniata</taxon>
        <taxon>Vertebrata</taxon>
        <taxon>Euteleostomi</taxon>
        <taxon>Amphibia</taxon>
        <taxon>Batrachia</taxon>
        <taxon>Anura</taxon>
        <taxon>Pelobatoidea</taxon>
        <taxon>Pelobatidae</taxon>
        <taxon>Pelobates</taxon>
    </lineage>
</organism>
<accession>A0AAD1S428</accession>
<feature type="region of interest" description="Disordered" evidence="2">
    <location>
        <begin position="264"/>
        <end position="285"/>
    </location>
</feature>
<proteinExistence type="predicted"/>
<keyword evidence="1" id="KW-0175">Coiled coil</keyword>
<evidence type="ECO:0000313" key="3">
    <source>
        <dbReference type="EMBL" id="CAH2285971.1"/>
    </source>
</evidence>